<dbReference type="GO" id="GO:0016712">
    <property type="term" value="F:oxidoreductase activity, acting on paired donors, with incorporation or reduction of molecular oxygen, reduced flavin or flavoprotein as one donor, and incorporation of one atom of oxygen"/>
    <property type="evidence" value="ECO:0007669"/>
    <property type="project" value="TreeGrafter"/>
</dbReference>
<dbReference type="SUPFAM" id="SSF56645">
    <property type="entry name" value="Acyl-CoA dehydrogenase NM domain-like"/>
    <property type="match status" value="1"/>
</dbReference>
<dbReference type="EMBL" id="WLCI01000016">
    <property type="protein sequence ID" value="MTB96497.1"/>
    <property type="molecule type" value="Genomic_DNA"/>
</dbReference>
<accession>A0A6I3JEG1</accession>
<gene>
    <name evidence="3" type="ORF">GGQ22_15590</name>
</gene>
<name>A0A6I3JEG1_9ACTN</name>
<dbReference type="GO" id="GO:0033539">
    <property type="term" value="P:fatty acid beta-oxidation using acyl-CoA dehydrogenase"/>
    <property type="evidence" value="ECO:0007669"/>
    <property type="project" value="TreeGrafter"/>
</dbReference>
<sequence length="389" mass="42253">MHEVVEKVHKAADVLREEAVPSDRLGRLTDRTVEAMKETGLVRLLQPVEHGGHEATLADFLEASMAVGAASPSAGWVAGVVGVHPWEIAMMDPRMQEEIWGEDQDTWTASPYAPIGRATRVDGGFLFTGRWPYSTGTDHAGWVILGGIVVGEDGQPGMPPDVRHFVIPRADYEIIEDSWNVMGLLGTGSKDVAMTDVFIPEHRVVEASTMSAGGYEHRQEGKPLYRLKFPVVFSAAVAAATQGIAQGALGAYRDYLAGRVSADGIVGKTDPTQLTTYAEAAADIAASRCHLLTSAVELQEYVTRGGEITRAQRLTFRRDQVRASRRAADAIDRLFKICGASGIRTDFPNERYWRDLQVGLSHICNVAENVYTGWSTDDLGGEASPALFV</sequence>
<keyword evidence="1" id="KW-0560">Oxidoreductase</keyword>
<feature type="domain" description="Acyl-CoA dehydrogenase C-terminal" evidence="2">
    <location>
        <begin position="237"/>
        <end position="364"/>
    </location>
</feature>
<protein>
    <submittedName>
        <fullName evidence="3">Acyl-CoA dehydrogenase</fullName>
    </submittedName>
</protein>
<dbReference type="GO" id="GO:0005737">
    <property type="term" value="C:cytoplasm"/>
    <property type="evidence" value="ECO:0007669"/>
    <property type="project" value="TreeGrafter"/>
</dbReference>
<dbReference type="InterPro" id="IPR036250">
    <property type="entry name" value="AcylCo_DH-like_C"/>
</dbReference>
<organism evidence="3 4">
    <name type="scientific">Nocardioides marmotae</name>
    <dbReference type="NCBI Taxonomy" id="2663857"/>
    <lineage>
        <taxon>Bacteria</taxon>
        <taxon>Bacillati</taxon>
        <taxon>Actinomycetota</taxon>
        <taxon>Actinomycetes</taxon>
        <taxon>Propionibacteriales</taxon>
        <taxon>Nocardioidaceae</taxon>
        <taxon>Nocardioides</taxon>
    </lineage>
</organism>
<dbReference type="PIRSF" id="PIRSF016578">
    <property type="entry name" value="HsaA"/>
    <property type="match status" value="1"/>
</dbReference>
<dbReference type="GO" id="GO:0050660">
    <property type="term" value="F:flavin adenine dinucleotide binding"/>
    <property type="evidence" value="ECO:0007669"/>
    <property type="project" value="InterPro"/>
</dbReference>
<dbReference type="InterPro" id="IPR050741">
    <property type="entry name" value="Acyl-CoA_dehydrogenase"/>
</dbReference>
<dbReference type="Gene3D" id="1.10.540.10">
    <property type="entry name" value="Acyl-CoA dehydrogenase/oxidase, N-terminal domain"/>
    <property type="match status" value="1"/>
</dbReference>
<proteinExistence type="predicted"/>
<dbReference type="Proteomes" id="UP000433406">
    <property type="component" value="Unassembled WGS sequence"/>
</dbReference>
<dbReference type="InterPro" id="IPR013107">
    <property type="entry name" value="Acyl-CoA_DH_C"/>
</dbReference>
<evidence type="ECO:0000256" key="1">
    <source>
        <dbReference type="ARBA" id="ARBA00023002"/>
    </source>
</evidence>
<evidence type="ECO:0000313" key="4">
    <source>
        <dbReference type="Proteomes" id="UP000433406"/>
    </source>
</evidence>
<dbReference type="SUPFAM" id="SSF47203">
    <property type="entry name" value="Acyl-CoA dehydrogenase C-terminal domain-like"/>
    <property type="match status" value="1"/>
</dbReference>
<dbReference type="Gene3D" id="1.20.140.10">
    <property type="entry name" value="Butyryl-CoA Dehydrogenase, subunit A, domain 3"/>
    <property type="match status" value="1"/>
</dbReference>
<dbReference type="Pfam" id="PF08028">
    <property type="entry name" value="Acyl-CoA_dh_2"/>
    <property type="match status" value="1"/>
</dbReference>
<dbReference type="AlphaFoldDB" id="A0A6I3JEG1"/>
<comment type="caution">
    <text evidence="3">The sequence shown here is derived from an EMBL/GenBank/DDBJ whole genome shotgun (WGS) entry which is preliminary data.</text>
</comment>
<evidence type="ECO:0000259" key="2">
    <source>
        <dbReference type="Pfam" id="PF08028"/>
    </source>
</evidence>
<dbReference type="InterPro" id="IPR037069">
    <property type="entry name" value="AcylCoA_DH/ox_N_sf"/>
</dbReference>
<dbReference type="InterPro" id="IPR046373">
    <property type="entry name" value="Acyl-CoA_Oxase/DH_mid-dom_sf"/>
</dbReference>
<keyword evidence="4" id="KW-1185">Reference proteome</keyword>
<dbReference type="RefSeq" id="WP_154616365.1">
    <property type="nucleotide sequence ID" value="NZ_CP053660.1"/>
</dbReference>
<dbReference type="InterPro" id="IPR009100">
    <property type="entry name" value="AcylCoA_DH/oxidase_NM_dom_sf"/>
</dbReference>
<dbReference type="PANTHER" id="PTHR48083:SF19">
    <property type="entry name" value="FLAVIN-DEPENDENT MONOOXYGENASE, OXYGENASE SUBUNIT HSAA"/>
    <property type="match status" value="1"/>
</dbReference>
<reference evidence="3 4" key="1">
    <citation type="submission" date="2019-10" db="EMBL/GenBank/DDBJ databases">
        <title>Nocardioides novel species isolated from the excrement of Marmot.</title>
        <authorList>
            <person name="Zhang G."/>
        </authorList>
    </citation>
    <scope>NUCLEOTIDE SEQUENCE [LARGE SCALE GENOMIC DNA]</scope>
    <source>
        <strain evidence="4">zg-579</strain>
    </source>
</reference>
<dbReference type="PANTHER" id="PTHR48083">
    <property type="entry name" value="MEDIUM-CHAIN SPECIFIC ACYL-COA DEHYDROGENASE, MITOCHONDRIAL-RELATED"/>
    <property type="match status" value="1"/>
</dbReference>
<dbReference type="GO" id="GO:0003995">
    <property type="term" value="F:acyl-CoA dehydrogenase activity"/>
    <property type="evidence" value="ECO:0007669"/>
    <property type="project" value="TreeGrafter"/>
</dbReference>
<dbReference type="Gene3D" id="2.40.110.10">
    <property type="entry name" value="Butyryl-CoA Dehydrogenase, subunit A, domain 2"/>
    <property type="match status" value="1"/>
</dbReference>
<evidence type="ECO:0000313" key="3">
    <source>
        <dbReference type="EMBL" id="MTB96497.1"/>
    </source>
</evidence>